<feature type="region of interest" description="Disordered" evidence="1">
    <location>
        <begin position="76"/>
        <end position="155"/>
    </location>
</feature>
<evidence type="ECO:0000256" key="1">
    <source>
        <dbReference type="SAM" id="MobiDB-lite"/>
    </source>
</evidence>
<feature type="compositionally biased region" description="Polar residues" evidence="1">
    <location>
        <begin position="692"/>
        <end position="701"/>
    </location>
</feature>
<evidence type="ECO:0000313" key="2">
    <source>
        <dbReference type="EMBL" id="KAJ3840399.1"/>
    </source>
</evidence>
<comment type="caution">
    <text evidence="2">The sequence shown here is derived from an EMBL/GenBank/DDBJ whole genome shotgun (WGS) entry which is preliminary data.</text>
</comment>
<evidence type="ECO:0000313" key="3">
    <source>
        <dbReference type="Proteomes" id="UP001163846"/>
    </source>
</evidence>
<dbReference type="Proteomes" id="UP001163846">
    <property type="component" value="Unassembled WGS sequence"/>
</dbReference>
<gene>
    <name evidence="2" type="ORF">F5878DRAFT_70610</name>
</gene>
<feature type="compositionally biased region" description="Polar residues" evidence="1">
    <location>
        <begin position="76"/>
        <end position="89"/>
    </location>
</feature>
<proteinExistence type="predicted"/>
<dbReference type="AlphaFoldDB" id="A0AA38PCJ0"/>
<reference evidence="2" key="1">
    <citation type="submission" date="2022-08" db="EMBL/GenBank/DDBJ databases">
        <authorList>
            <consortium name="DOE Joint Genome Institute"/>
            <person name="Min B."/>
            <person name="Riley R."/>
            <person name="Sierra-Patev S."/>
            <person name="Naranjo-Ortiz M."/>
            <person name="Looney B."/>
            <person name="Konkel Z."/>
            <person name="Slot J.C."/>
            <person name="Sakamoto Y."/>
            <person name="Steenwyk J.L."/>
            <person name="Rokas A."/>
            <person name="Carro J."/>
            <person name="Camarero S."/>
            <person name="Ferreira P."/>
            <person name="Molpeceres G."/>
            <person name="Ruiz-Duenas F.J."/>
            <person name="Serrano A."/>
            <person name="Henrissat B."/>
            <person name="Drula E."/>
            <person name="Hughes K.W."/>
            <person name="Mata J.L."/>
            <person name="Ishikawa N.K."/>
            <person name="Vargas-Isla R."/>
            <person name="Ushijima S."/>
            <person name="Smith C.A."/>
            <person name="Ahrendt S."/>
            <person name="Andreopoulos W."/>
            <person name="He G."/>
            <person name="Labutti K."/>
            <person name="Lipzen A."/>
            <person name="Ng V."/>
            <person name="Sandor L."/>
            <person name="Barry K."/>
            <person name="Martinez A.T."/>
            <person name="Xiao Y."/>
            <person name="Gibbons J.G."/>
            <person name="Terashima K."/>
            <person name="Hibbett D.S."/>
            <person name="Grigoriev I.V."/>
        </authorList>
    </citation>
    <scope>NUCLEOTIDE SEQUENCE</scope>
    <source>
        <strain evidence="2">TFB9207</strain>
    </source>
</reference>
<feature type="compositionally biased region" description="Low complexity" evidence="1">
    <location>
        <begin position="336"/>
        <end position="348"/>
    </location>
</feature>
<protein>
    <submittedName>
        <fullName evidence="2">Uncharacterized protein</fullName>
    </submittedName>
</protein>
<feature type="region of interest" description="Disordered" evidence="1">
    <location>
        <begin position="336"/>
        <end position="360"/>
    </location>
</feature>
<keyword evidence="3" id="KW-1185">Reference proteome</keyword>
<sequence length="761" mass="82795">MQFNANGVNIEEEDSLFGSPPASPRSGRSPSPALALPSRSESIVNLQNVGTIALPGSHCNSKLPIDTIALPLSHSDQGISPSLAQSQTDVGHPGSHSPSSQPSTPSTSRATSRGPVPVRTKTNKRRREHESHTHSVRLPPPEIPLPDPTAPPPPNWLRSQSALLGNAGLVSGITPSTLRSRYPRGSTVKNPIVIDDEGRDIRIKCTHDRSKPTPRYHLPVNSSLPTPSIQEIAQILIKQREIFPVLHDISKLLQKRPTDHINHRPSPGPVFKKRKLNKVPAGAVDWDVPYPFSPGEGPSAYTSTWEQTREKQLVSQLVSLIKAASRKAAIRKYLEQQQSSKLQSSQDQPGPSCLKECDPVMPKVDGDQTLEAILHGLPNIPLQEILADASNNPVKFNDSSTETSPAPESSSFDEFLASLIATSKSEDSDEAATNTDLNSLFTGTHSQEITPELDQAVIDNCLSLFQTYQVPYAHEQTATQFSEFSSSVPYFSEAPSNLHLPLDIGSWNGASEMPLSLSLPNSTIDCSPSTSLPMDIDQTFDYRSTDLLTSTDVSHLGLSVQPNPAENTHTLIHPSLSFQNSFGNAKLMLPMQSTAVDGLVTPNSTRRTIEEPTLFSSNSTMIEATVAGHGRPASPGMVDLPTGIERPALDYLLNPNNTLLQGSDTQSTQENLLSFPTILSLSSFPSDVESPSAPTGTSSVFNPPHVRPYNSSSRTIEKNELLKRARDRRAQLAEEVLKTRMQLWETTIEHGVLTRLAKLYT</sequence>
<dbReference type="EMBL" id="MU806080">
    <property type="protein sequence ID" value="KAJ3840399.1"/>
    <property type="molecule type" value="Genomic_DNA"/>
</dbReference>
<feature type="compositionally biased region" description="Low complexity" evidence="1">
    <location>
        <begin position="18"/>
        <end position="39"/>
    </location>
</feature>
<feature type="region of interest" description="Disordered" evidence="1">
    <location>
        <begin position="686"/>
        <end position="712"/>
    </location>
</feature>
<feature type="compositionally biased region" description="Low complexity" evidence="1">
    <location>
        <begin position="91"/>
        <end position="115"/>
    </location>
</feature>
<accession>A0AA38PCJ0</accession>
<feature type="compositionally biased region" description="Pro residues" evidence="1">
    <location>
        <begin position="138"/>
        <end position="155"/>
    </location>
</feature>
<organism evidence="2 3">
    <name type="scientific">Lentinula raphanica</name>
    <dbReference type="NCBI Taxonomy" id="153919"/>
    <lineage>
        <taxon>Eukaryota</taxon>
        <taxon>Fungi</taxon>
        <taxon>Dikarya</taxon>
        <taxon>Basidiomycota</taxon>
        <taxon>Agaricomycotina</taxon>
        <taxon>Agaricomycetes</taxon>
        <taxon>Agaricomycetidae</taxon>
        <taxon>Agaricales</taxon>
        <taxon>Marasmiineae</taxon>
        <taxon>Omphalotaceae</taxon>
        <taxon>Lentinula</taxon>
    </lineage>
</organism>
<name>A0AA38PCJ0_9AGAR</name>
<feature type="region of interest" description="Disordered" evidence="1">
    <location>
        <begin position="1"/>
        <end position="39"/>
    </location>
</feature>